<name>A0ABS8VJ72_DATST</name>
<dbReference type="Proteomes" id="UP000823775">
    <property type="component" value="Unassembled WGS sequence"/>
</dbReference>
<protein>
    <submittedName>
        <fullName evidence="2">Vacuolar protein sorting-associated protein 52</fullName>
    </submittedName>
</protein>
<evidence type="ECO:0000313" key="2">
    <source>
        <dbReference type="EMBL" id="MCD9646225.1"/>
    </source>
</evidence>
<comment type="caution">
    <text evidence="2">The sequence shown here is derived from an EMBL/GenBank/DDBJ whole genome shotgun (WGS) entry which is preliminary data.</text>
</comment>
<dbReference type="InterPro" id="IPR048319">
    <property type="entry name" value="Vps52_CC"/>
</dbReference>
<reference evidence="2 3" key="1">
    <citation type="journal article" date="2021" name="BMC Genomics">
        <title>Datura genome reveals duplications of psychoactive alkaloid biosynthetic genes and high mutation rate following tissue culture.</title>
        <authorList>
            <person name="Rajewski A."/>
            <person name="Carter-House D."/>
            <person name="Stajich J."/>
            <person name="Litt A."/>
        </authorList>
    </citation>
    <scope>NUCLEOTIDE SEQUENCE [LARGE SCALE GENOMIC DNA]</scope>
    <source>
        <strain evidence="2">AR-01</strain>
    </source>
</reference>
<accession>A0ABS8VJ72</accession>
<gene>
    <name evidence="2" type="primary">VPS52_5</name>
    <name evidence="2" type="ORF">HAX54_035913</name>
</gene>
<dbReference type="InterPro" id="IPR007258">
    <property type="entry name" value="Vps52"/>
</dbReference>
<evidence type="ECO:0000313" key="3">
    <source>
        <dbReference type="Proteomes" id="UP000823775"/>
    </source>
</evidence>
<dbReference type="Pfam" id="PF04129">
    <property type="entry name" value="Vps52_CC"/>
    <property type="match status" value="1"/>
</dbReference>
<proteinExistence type="predicted"/>
<dbReference type="PANTHER" id="PTHR14190:SF7">
    <property type="entry name" value="VACUOLAR PROTEIN SORTING-ASSOCIATED PROTEIN 52 HOMOLOG"/>
    <property type="match status" value="1"/>
</dbReference>
<evidence type="ECO:0000259" key="1">
    <source>
        <dbReference type="Pfam" id="PF04129"/>
    </source>
</evidence>
<keyword evidence="3" id="KW-1185">Reference proteome</keyword>
<dbReference type="EMBL" id="JACEIK010004720">
    <property type="protein sequence ID" value="MCD9646225.1"/>
    <property type="molecule type" value="Genomic_DNA"/>
</dbReference>
<sequence>MVFDFTVQKLYALRKPKTNIQILQQSILLKYKYILSFVKEHGKEEYLEVRAAYIDTMNKVKFYSISSFWILASLDGQ</sequence>
<dbReference type="PANTHER" id="PTHR14190">
    <property type="entry name" value="SUPPRESSOR OF ACTIN MUTATIONS 2/VACUOLAR PROTEIN SORTING 52"/>
    <property type="match status" value="1"/>
</dbReference>
<feature type="domain" description="Vps52 coiled-coil" evidence="1">
    <location>
        <begin position="4"/>
        <end position="38"/>
    </location>
</feature>
<organism evidence="2 3">
    <name type="scientific">Datura stramonium</name>
    <name type="common">Jimsonweed</name>
    <name type="synonym">Common thornapple</name>
    <dbReference type="NCBI Taxonomy" id="4076"/>
    <lineage>
        <taxon>Eukaryota</taxon>
        <taxon>Viridiplantae</taxon>
        <taxon>Streptophyta</taxon>
        <taxon>Embryophyta</taxon>
        <taxon>Tracheophyta</taxon>
        <taxon>Spermatophyta</taxon>
        <taxon>Magnoliopsida</taxon>
        <taxon>eudicotyledons</taxon>
        <taxon>Gunneridae</taxon>
        <taxon>Pentapetalae</taxon>
        <taxon>asterids</taxon>
        <taxon>lamiids</taxon>
        <taxon>Solanales</taxon>
        <taxon>Solanaceae</taxon>
        <taxon>Solanoideae</taxon>
        <taxon>Datureae</taxon>
        <taxon>Datura</taxon>
    </lineage>
</organism>